<sequence>MYRGTVYLKHKGFIQGRNRKTGCRKKGFVVDDHTHLNLRTFRINSLNDIFRNMKSLIVVKLPGQLLLPLALTLKRPRFVLAPIDVFVGNEDKTVRSSFALLPRASDLRPSPYFRLLPKNHPRLPSERGQSVR</sequence>
<name>A0A4U5M2S7_STECR</name>
<dbReference type="EMBL" id="AZBU02000010">
    <property type="protein sequence ID" value="TKR63039.1"/>
    <property type="molecule type" value="Genomic_DNA"/>
</dbReference>
<keyword evidence="2" id="KW-1185">Reference proteome</keyword>
<gene>
    <name evidence="1" type="ORF">L596_026922</name>
</gene>
<accession>A0A4U5M2S7</accession>
<reference evidence="1 2" key="1">
    <citation type="journal article" date="2015" name="Genome Biol.">
        <title>Comparative genomics of Steinernema reveals deeply conserved gene regulatory networks.</title>
        <authorList>
            <person name="Dillman A.R."/>
            <person name="Macchietto M."/>
            <person name="Porter C.F."/>
            <person name="Rogers A."/>
            <person name="Williams B."/>
            <person name="Antoshechkin I."/>
            <person name="Lee M.M."/>
            <person name="Goodwin Z."/>
            <person name="Lu X."/>
            <person name="Lewis E.E."/>
            <person name="Goodrich-Blair H."/>
            <person name="Stock S.P."/>
            <person name="Adams B.J."/>
            <person name="Sternberg P.W."/>
            <person name="Mortazavi A."/>
        </authorList>
    </citation>
    <scope>NUCLEOTIDE SEQUENCE [LARGE SCALE GENOMIC DNA]</scope>
    <source>
        <strain evidence="1 2">ALL</strain>
    </source>
</reference>
<organism evidence="1 2">
    <name type="scientific">Steinernema carpocapsae</name>
    <name type="common">Entomopathogenic nematode</name>
    <dbReference type="NCBI Taxonomy" id="34508"/>
    <lineage>
        <taxon>Eukaryota</taxon>
        <taxon>Metazoa</taxon>
        <taxon>Ecdysozoa</taxon>
        <taxon>Nematoda</taxon>
        <taxon>Chromadorea</taxon>
        <taxon>Rhabditida</taxon>
        <taxon>Tylenchina</taxon>
        <taxon>Panagrolaimomorpha</taxon>
        <taxon>Strongyloidoidea</taxon>
        <taxon>Steinernematidae</taxon>
        <taxon>Steinernema</taxon>
    </lineage>
</organism>
<reference evidence="1 2" key="2">
    <citation type="journal article" date="2019" name="G3 (Bethesda)">
        <title>Hybrid Assembly of the Genome of the Entomopathogenic Nematode Steinernema carpocapsae Identifies the X-Chromosome.</title>
        <authorList>
            <person name="Serra L."/>
            <person name="Macchietto M."/>
            <person name="Macias-Munoz A."/>
            <person name="McGill C.J."/>
            <person name="Rodriguez I.M."/>
            <person name="Rodriguez B."/>
            <person name="Murad R."/>
            <person name="Mortazavi A."/>
        </authorList>
    </citation>
    <scope>NUCLEOTIDE SEQUENCE [LARGE SCALE GENOMIC DNA]</scope>
    <source>
        <strain evidence="1 2">ALL</strain>
    </source>
</reference>
<dbReference type="AlphaFoldDB" id="A0A4U5M2S7"/>
<proteinExistence type="predicted"/>
<evidence type="ECO:0000313" key="2">
    <source>
        <dbReference type="Proteomes" id="UP000298663"/>
    </source>
</evidence>
<protein>
    <submittedName>
        <fullName evidence="1">Uncharacterized protein</fullName>
    </submittedName>
</protein>
<evidence type="ECO:0000313" key="1">
    <source>
        <dbReference type="EMBL" id="TKR63039.1"/>
    </source>
</evidence>
<comment type="caution">
    <text evidence="1">The sequence shown here is derived from an EMBL/GenBank/DDBJ whole genome shotgun (WGS) entry which is preliminary data.</text>
</comment>
<dbReference type="Proteomes" id="UP000298663">
    <property type="component" value="Unassembled WGS sequence"/>
</dbReference>